<sequence>MAHGEGNGLLLDRPIALIWLKLGIGRLAALVEADLV</sequence>
<gene>
    <name evidence="1" type="ORF">RUM4293_00918</name>
</gene>
<dbReference type="Proteomes" id="UP000050786">
    <property type="component" value="Unassembled WGS sequence"/>
</dbReference>
<organism evidence="1 2">
    <name type="scientific">Ruegeria atlantica</name>
    <dbReference type="NCBI Taxonomy" id="81569"/>
    <lineage>
        <taxon>Bacteria</taxon>
        <taxon>Pseudomonadati</taxon>
        <taxon>Pseudomonadota</taxon>
        <taxon>Alphaproteobacteria</taxon>
        <taxon>Rhodobacterales</taxon>
        <taxon>Roseobacteraceae</taxon>
        <taxon>Ruegeria</taxon>
    </lineage>
</organism>
<proteinExistence type="predicted"/>
<accession>A0A0P1EM87</accession>
<dbReference type="EMBL" id="CYPS01000011">
    <property type="protein sequence ID" value="CUH42033.1"/>
    <property type="molecule type" value="Genomic_DNA"/>
</dbReference>
<dbReference type="AlphaFoldDB" id="A0A0P1EM87"/>
<evidence type="ECO:0000313" key="2">
    <source>
        <dbReference type="Proteomes" id="UP000050786"/>
    </source>
</evidence>
<evidence type="ECO:0000313" key="1">
    <source>
        <dbReference type="EMBL" id="CUH42033.1"/>
    </source>
</evidence>
<reference evidence="2" key="1">
    <citation type="submission" date="2015-09" db="EMBL/GenBank/DDBJ databases">
        <authorList>
            <person name="Rodrigo-Torres L."/>
            <person name="Arahal D.R."/>
        </authorList>
    </citation>
    <scope>NUCLEOTIDE SEQUENCE [LARGE SCALE GENOMIC DNA]</scope>
    <source>
        <strain evidence="2">CECT 4293</strain>
    </source>
</reference>
<protein>
    <submittedName>
        <fullName evidence="1">Uncharacterized protein</fullName>
    </submittedName>
</protein>
<keyword evidence="2" id="KW-1185">Reference proteome</keyword>
<name>A0A0P1EM87_9RHOB</name>